<dbReference type="EMBL" id="VWRN01000031">
    <property type="protein sequence ID" value="KAA6124497.1"/>
    <property type="molecule type" value="Genomic_DNA"/>
</dbReference>
<keyword evidence="5" id="KW-0378">Hydrolase</keyword>
<dbReference type="GO" id="GO:0009307">
    <property type="term" value="P:DNA restriction-modification system"/>
    <property type="evidence" value="ECO:0007669"/>
    <property type="project" value="UniProtKB-KW"/>
</dbReference>
<proteinExistence type="inferred from homology"/>
<evidence type="ECO:0000256" key="1">
    <source>
        <dbReference type="ARBA" id="ARBA00010923"/>
    </source>
</evidence>
<dbReference type="PANTHER" id="PTHR30408:SF13">
    <property type="entry name" value="TYPE I RESTRICTION ENZYME HINDI SPECIFICITY SUBUNIT"/>
    <property type="match status" value="1"/>
</dbReference>
<comment type="caution">
    <text evidence="5">The sequence shown here is derived from an EMBL/GenBank/DDBJ whole genome shotgun (WGS) entry which is preliminary data.</text>
</comment>
<dbReference type="GO" id="GO:0004519">
    <property type="term" value="F:endonuclease activity"/>
    <property type="evidence" value="ECO:0007669"/>
    <property type="project" value="UniProtKB-KW"/>
</dbReference>
<dbReference type="InterPro" id="IPR000055">
    <property type="entry name" value="Restrct_endonuc_typeI_TRD"/>
</dbReference>
<keyword evidence="5" id="KW-0255">Endonuclease</keyword>
<dbReference type="InterPro" id="IPR052021">
    <property type="entry name" value="Type-I_RS_S_subunit"/>
</dbReference>
<comment type="similarity">
    <text evidence="1">Belongs to the type-I restriction system S methylase family.</text>
</comment>
<dbReference type="Proteomes" id="UP000324324">
    <property type="component" value="Unassembled WGS sequence"/>
</dbReference>
<dbReference type="GO" id="GO:0003677">
    <property type="term" value="F:DNA binding"/>
    <property type="evidence" value="ECO:0007669"/>
    <property type="project" value="UniProtKB-KW"/>
</dbReference>
<protein>
    <submittedName>
        <fullName evidence="5">Restriction endonuclease subunit S</fullName>
    </submittedName>
</protein>
<feature type="domain" description="Type I restriction modification DNA specificity" evidence="4">
    <location>
        <begin position="232"/>
        <end position="379"/>
    </location>
</feature>
<evidence type="ECO:0000256" key="3">
    <source>
        <dbReference type="ARBA" id="ARBA00023125"/>
    </source>
</evidence>
<dbReference type="Pfam" id="PF01420">
    <property type="entry name" value="Methylase_S"/>
    <property type="match status" value="2"/>
</dbReference>
<keyword evidence="2" id="KW-0680">Restriction system</keyword>
<sequence>MQSEVRPLRELCSLIADCPHSTPVWTDAGYIVIRNQNIKNGRLDLSSSSFTDAQHFEQRIRRAKPRGGDIIFTREAPMGQVCMIPKGLECCLGQRQVLLRPNPAVVDSRFLLYALQSPQVQHEIGWNEGTGSTVSNVRIPVLESLNIPTPCLKVQKEIAAVLGAIDDRIDVLCETNITLEAIAQTVFKSWFIDFDPVRAKTEGREPEGMDAKMAELFPHTFANSALGAIPAGWRVSHVGQEINCVGGGTPSTQEGKYWEPAIHYWTTPKDLSRNTSPVLLSTERRLSDAGLAKVSSGLLPAGTLLMSSRAPIGYLAIAQIPLAVNQGYIAMLPDGNLPPQYLYFWCKENMDSIKQKANGSTFMEISKSIFRQIPLIVPPRGIVECFMELSGSVFDRITAGEKQRLSLQELRDSLLPRLISGEVRVPEGEAQLNEALA</sequence>
<feature type="domain" description="Type I restriction modification DNA specificity" evidence="4">
    <location>
        <begin position="4"/>
        <end position="180"/>
    </location>
</feature>
<evidence type="ECO:0000313" key="5">
    <source>
        <dbReference type="EMBL" id="KAA6124497.1"/>
    </source>
</evidence>
<dbReference type="SUPFAM" id="SSF116734">
    <property type="entry name" value="DNA methylase specificity domain"/>
    <property type="match status" value="2"/>
</dbReference>
<name>A0A5M8AKM9_9BURK</name>
<dbReference type="RefSeq" id="WP_150083173.1">
    <property type="nucleotide sequence ID" value="NZ_VWRN01000031.1"/>
</dbReference>
<accession>A0A5M8AKM9</accession>
<reference evidence="5 6" key="1">
    <citation type="submission" date="2019-09" db="EMBL/GenBank/DDBJ databases">
        <title>Isolation of a novel species in the genus Cupriavidus from patients with sepsis using whole genome sequencing.</title>
        <authorList>
            <person name="Kweon O.J."/>
            <person name="Lee M.-K."/>
        </authorList>
    </citation>
    <scope>NUCLEOTIDE SEQUENCE [LARGE SCALE GENOMIC DNA]</scope>
    <source>
        <strain evidence="5 6">MKL-01</strain>
    </source>
</reference>
<dbReference type="CDD" id="cd17246">
    <property type="entry name" value="RMtype1_S_SonII-TRD2-CR2_like"/>
    <property type="match status" value="1"/>
</dbReference>
<keyword evidence="6" id="KW-1185">Reference proteome</keyword>
<dbReference type="InterPro" id="IPR044946">
    <property type="entry name" value="Restrct_endonuc_typeI_TRD_sf"/>
</dbReference>
<evidence type="ECO:0000256" key="2">
    <source>
        <dbReference type="ARBA" id="ARBA00022747"/>
    </source>
</evidence>
<keyword evidence="5" id="KW-0540">Nuclease</keyword>
<keyword evidence="3" id="KW-0238">DNA-binding</keyword>
<dbReference type="CDD" id="cd17273">
    <property type="entry name" value="RMtype1_S_EcoJA69PI-TRD1-CR1_like"/>
    <property type="match status" value="1"/>
</dbReference>
<gene>
    <name evidence="5" type="ORF">F1599_11340</name>
</gene>
<evidence type="ECO:0000259" key="4">
    <source>
        <dbReference type="Pfam" id="PF01420"/>
    </source>
</evidence>
<dbReference type="PANTHER" id="PTHR30408">
    <property type="entry name" value="TYPE-1 RESTRICTION ENZYME ECOKI SPECIFICITY PROTEIN"/>
    <property type="match status" value="1"/>
</dbReference>
<dbReference type="Gene3D" id="3.90.220.20">
    <property type="entry name" value="DNA methylase specificity domains"/>
    <property type="match status" value="2"/>
</dbReference>
<organism evidence="5 6">
    <name type="scientific">Cupriavidus cauae</name>
    <dbReference type="NCBI Taxonomy" id="2608999"/>
    <lineage>
        <taxon>Bacteria</taxon>
        <taxon>Pseudomonadati</taxon>
        <taxon>Pseudomonadota</taxon>
        <taxon>Betaproteobacteria</taxon>
        <taxon>Burkholderiales</taxon>
        <taxon>Burkholderiaceae</taxon>
        <taxon>Cupriavidus</taxon>
    </lineage>
</organism>
<evidence type="ECO:0000313" key="6">
    <source>
        <dbReference type="Proteomes" id="UP000324324"/>
    </source>
</evidence>
<dbReference type="AlphaFoldDB" id="A0A5M8AKM9"/>